<feature type="binding site" evidence="6">
    <location>
        <position position="343"/>
    </location>
    <ligand>
        <name>substrate</name>
    </ligand>
</feature>
<feature type="binding site" evidence="6">
    <location>
        <position position="262"/>
    </location>
    <ligand>
        <name>pyridoxal 5'-phosphate</name>
        <dbReference type="ChEBI" id="CHEBI:597326"/>
    </ligand>
</feature>
<dbReference type="RefSeq" id="WP_399646296.1">
    <property type="nucleotide sequence ID" value="NZ_JBITYG010000002.1"/>
</dbReference>
<evidence type="ECO:0000313" key="10">
    <source>
        <dbReference type="EMBL" id="MFI9100740.1"/>
    </source>
</evidence>
<comment type="function">
    <text evidence="6">Specifically catalyzes the decarboxylation of meso-diaminopimelate (meso-DAP) to L-lysine.</text>
</comment>
<dbReference type="PRINTS" id="PR01179">
    <property type="entry name" value="ODADCRBXLASE"/>
</dbReference>
<dbReference type="GO" id="GO:0008836">
    <property type="term" value="F:diaminopimelate decarboxylase activity"/>
    <property type="evidence" value="ECO:0007669"/>
    <property type="project" value="UniProtKB-EC"/>
</dbReference>
<gene>
    <name evidence="6 10" type="primary">lysA</name>
    <name evidence="10" type="ORF">ACIGXA_09445</name>
</gene>
<feature type="binding site" evidence="6">
    <location>
        <position position="404"/>
    </location>
    <ligand>
        <name>pyridoxal 5'-phosphate</name>
        <dbReference type="ChEBI" id="CHEBI:597326"/>
    </ligand>
</feature>
<keyword evidence="4 6" id="KW-0457">Lysine biosynthesis</keyword>
<feature type="binding site" evidence="6">
    <location>
        <begin position="304"/>
        <end position="307"/>
    </location>
    <ligand>
        <name>pyridoxal 5'-phosphate</name>
        <dbReference type="ChEBI" id="CHEBI:597326"/>
    </ligand>
</feature>
<protein>
    <recommendedName>
        <fullName evidence="6 7">Diaminopimelate decarboxylase</fullName>
        <shortName evidence="6">DAP decarboxylase</shortName>
        <shortName evidence="6">DAPDC</shortName>
        <ecNumber evidence="6 7">4.1.1.20</ecNumber>
    </recommendedName>
</protein>
<keyword evidence="11" id="KW-1185">Reference proteome</keyword>
<name>A0ABW8C5U9_9ACTN</name>
<dbReference type="InterPro" id="IPR022644">
    <property type="entry name" value="De-COase2_N"/>
</dbReference>
<evidence type="ECO:0000256" key="6">
    <source>
        <dbReference type="HAMAP-Rule" id="MF_02120"/>
    </source>
</evidence>
<feature type="binding site" evidence="6">
    <location>
        <position position="375"/>
    </location>
    <ligand>
        <name>substrate</name>
    </ligand>
</feature>
<dbReference type="InterPro" id="IPR029066">
    <property type="entry name" value="PLP-binding_barrel"/>
</dbReference>
<dbReference type="InterPro" id="IPR022653">
    <property type="entry name" value="De-COase2_pyr-phos_BS"/>
</dbReference>
<keyword evidence="2 6" id="KW-0210">Decarboxylase</keyword>
<comment type="similarity">
    <text evidence="6">Belongs to the Orn/Lys/Arg decarboxylase class-II family. LysA subfamily.</text>
</comment>
<organism evidence="10 11">
    <name type="scientific">Streptomyces fildesensis</name>
    <dbReference type="NCBI Taxonomy" id="375757"/>
    <lineage>
        <taxon>Bacteria</taxon>
        <taxon>Bacillati</taxon>
        <taxon>Actinomycetota</taxon>
        <taxon>Actinomycetes</taxon>
        <taxon>Kitasatosporales</taxon>
        <taxon>Streptomycetaceae</taxon>
        <taxon>Streptomyces</taxon>
    </lineage>
</organism>
<dbReference type="Pfam" id="PF02784">
    <property type="entry name" value="Orn_Arg_deC_N"/>
    <property type="match status" value="1"/>
</dbReference>
<dbReference type="PANTHER" id="PTHR43727:SF2">
    <property type="entry name" value="GROUP IV DECARBOXYLASE"/>
    <property type="match status" value="1"/>
</dbReference>
<dbReference type="CDD" id="cd06828">
    <property type="entry name" value="PLPDE_III_DapDC"/>
    <property type="match status" value="1"/>
</dbReference>
<dbReference type="SUPFAM" id="SSF51419">
    <property type="entry name" value="PLP-binding barrel"/>
    <property type="match status" value="1"/>
</dbReference>
<evidence type="ECO:0000256" key="8">
    <source>
        <dbReference type="RuleBase" id="RU003738"/>
    </source>
</evidence>
<comment type="catalytic activity">
    <reaction evidence="6 8">
        <text>meso-2,6-diaminopimelate + H(+) = L-lysine + CO2</text>
        <dbReference type="Rhea" id="RHEA:15101"/>
        <dbReference type="ChEBI" id="CHEBI:15378"/>
        <dbReference type="ChEBI" id="CHEBI:16526"/>
        <dbReference type="ChEBI" id="CHEBI:32551"/>
        <dbReference type="ChEBI" id="CHEBI:57791"/>
        <dbReference type="EC" id="4.1.1.20"/>
    </reaction>
</comment>
<dbReference type="PROSITE" id="PS00878">
    <property type="entry name" value="ODR_DC_2_1"/>
    <property type="match status" value="1"/>
</dbReference>
<dbReference type="SUPFAM" id="SSF50621">
    <property type="entry name" value="Alanine racemase C-terminal domain-like"/>
    <property type="match status" value="1"/>
</dbReference>
<keyword evidence="3 6" id="KW-0663">Pyridoxal phosphate</keyword>
<comment type="pathway">
    <text evidence="6 8">Amino-acid biosynthesis; L-lysine biosynthesis via DAP pathway; L-lysine from DL-2,6-diaminopimelate: step 1/1.</text>
</comment>
<dbReference type="Proteomes" id="UP001614394">
    <property type="component" value="Unassembled WGS sequence"/>
</dbReference>
<accession>A0ABW8C5U9</accession>
<dbReference type="EMBL" id="JBITYG010000002">
    <property type="protein sequence ID" value="MFI9100740.1"/>
    <property type="molecule type" value="Genomic_DNA"/>
</dbReference>
<feature type="binding site" evidence="6">
    <location>
        <position position="347"/>
    </location>
    <ligand>
        <name>substrate</name>
    </ligand>
</feature>
<feature type="domain" description="Orn/DAP/Arg decarboxylase 2 N-terminal" evidence="9">
    <location>
        <begin position="58"/>
        <end position="310"/>
    </location>
</feature>
<dbReference type="InterPro" id="IPR002986">
    <property type="entry name" value="DAP_deCOOHase_LysA"/>
</dbReference>
<keyword evidence="6" id="KW-0028">Amino-acid biosynthesis</keyword>
<feature type="modified residue" description="N6-(pyridoxal phosphate)lysine" evidence="6">
    <location>
        <position position="81"/>
    </location>
</feature>
<evidence type="ECO:0000256" key="1">
    <source>
        <dbReference type="ARBA" id="ARBA00001933"/>
    </source>
</evidence>
<comment type="cofactor">
    <cofactor evidence="1 6 8">
        <name>pyridoxal 5'-phosphate</name>
        <dbReference type="ChEBI" id="CHEBI:597326"/>
    </cofactor>
</comment>
<dbReference type="Gene3D" id="2.40.37.10">
    <property type="entry name" value="Lyase, Ornithine Decarboxylase, Chain A, domain 1"/>
    <property type="match status" value="1"/>
</dbReference>
<reference evidence="10 11" key="1">
    <citation type="submission" date="2024-10" db="EMBL/GenBank/DDBJ databases">
        <title>The Natural Products Discovery Center: Release of the First 8490 Sequenced Strains for Exploring Actinobacteria Biosynthetic Diversity.</title>
        <authorList>
            <person name="Kalkreuter E."/>
            <person name="Kautsar S.A."/>
            <person name="Yang D."/>
            <person name="Bader C.D."/>
            <person name="Teijaro C.N."/>
            <person name="Fluegel L."/>
            <person name="Davis C.M."/>
            <person name="Simpson J.R."/>
            <person name="Lauterbach L."/>
            <person name="Steele A.D."/>
            <person name="Gui C."/>
            <person name="Meng S."/>
            <person name="Li G."/>
            <person name="Viehrig K."/>
            <person name="Ye F."/>
            <person name="Su P."/>
            <person name="Kiefer A.F."/>
            <person name="Nichols A."/>
            <person name="Cepeda A.J."/>
            <person name="Yan W."/>
            <person name="Fan B."/>
            <person name="Jiang Y."/>
            <person name="Adhikari A."/>
            <person name="Zheng C.-J."/>
            <person name="Schuster L."/>
            <person name="Cowan T.M."/>
            <person name="Smanski M.J."/>
            <person name="Chevrette M.G."/>
            <person name="De Carvalho L.P.S."/>
            <person name="Shen B."/>
        </authorList>
    </citation>
    <scope>NUCLEOTIDE SEQUENCE [LARGE SCALE GENOMIC DNA]</scope>
    <source>
        <strain evidence="10 11">NPDC053399</strain>
    </source>
</reference>
<dbReference type="PRINTS" id="PR01181">
    <property type="entry name" value="DAPDCRBXLASE"/>
</dbReference>
<dbReference type="Gene3D" id="3.20.20.10">
    <property type="entry name" value="Alanine racemase"/>
    <property type="match status" value="1"/>
</dbReference>
<feature type="binding site" evidence="6">
    <location>
        <position position="404"/>
    </location>
    <ligand>
        <name>substrate</name>
    </ligand>
</feature>
<evidence type="ECO:0000313" key="11">
    <source>
        <dbReference type="Proteomes" id="UP001614394"/>
    </source>
</evidence>
<evidence type="ECO:0000256" key="3">
    <source>
        <dbReference type="ARBA" id="ARBA00022898"/>
    </source>
</evidence>
<sequence>MSLSLTPAAVALPAADDDLSLWPASARSTPHGEVTVGGVSLAEAAGRFGTPLYVLDEEEVRDRCRAYRSAFPEADVVYAAKAFLCRAMAHWVQEEGLGLDVCSAGELELAVSAGFPPERIVMHGNAKSPEDLNAAIRLGVGRIVIDSTSEIARLAALVPHGTRQKVMVRVVPGVAAGGHAAIRTGTEDQKFGLSIADGSAMHAITKTLGQPHLELVGLHCHIGSQISSVKPYVAAARRLIGLMVQIRDRHGVALPELDLGGGHAVPYGPGESALDITTLADRIRHELADGCARSGLPLPRLTIEPGRAVVGPAGVALYHVVSVKRTAQRTFVAVDGGMSDNPRPALYGVRYAPRLIGRRSTAEPGRVTVVGRHCEAGDVLADGVSLPSDVRPGDVLAVPVAGAYHVSMASGYNLVGRPPVVAVADGRARLLVRRESFDDIRNRDVGL</sequence>
<dbReference type="PANTHER" id="PTHR43727">
    <property type="entry name" value="DIAMINOPIMELATE DECARBOXYLASE"/>
    <property type="match status" value="1"/>
</dbReference>
<dbReference type="InterPro" id="IPR009006">
    <property type="entry name" value="Ala_racemase/Decarboxylase_C"/>
</dbReference>
<feature type="binding site" evidence="6">
    <location>
        <position position="307"/>
    </location>
    <ligand>
        <name>substrate</name>
    </ligand>
</feature>
<dbReference type="NCBIfam" id="TIGR01048">
    <property type="entry name" value="lysA"/>
    <property type="match status" value="1"/>
</dbReference>
<keyword evidence="5 6" id="KW-0456">Lyase</keyword>
<comment type="subunit">
    <text evidence="6">Homodimer.</text>
</comment>
<evidence type="ECO:0000256" key="5">
    <source>
        <dbReference type="ARBA" id="ARBA00023239"/>
    </source>
</evidence>
<dbReference type="InterPro" id="IPR000183">
    <property type="entry name" value="Orn/DAP/Arg_de-COase"/>
</dbReference>
<evidence type="ECO:0000256" key="4">
    <source>
        <dbReference type="ARBA" id="ARBA00023154"/>
    </source>
</evidence>
<evidence type="ECO:0000256" key="2">
    <source>
        <dbReference type="ARBA" id="ARBA00022793"/>
    </source>
</evidence>
<evidence type="ECO:0000256" key="7">
    <source>
        <dbReference type="NCBIfam" id="TIGR01048"/>
    </source>
</evidence>
<dbReference type="HAMAP" id="MF_02120">
    <property type="entry name" value="LysA"/>
    <property type="match status" value="1"/>
</dbReference>
<dbReference type="EC" id="4.1.1.20" evidence="6 7"/>
<comment type="caution">
    <text evidence="10">The sequence shown here is derived from an EMBL/GenBank/DDBJ whole genome shotgun (WGS) entry which is preliminary data.</text>
</comment>
<proteinExistence type="inferred from homology"/>
<evidence type="ECO:0000259" key="9">
    <source>
        <dbReference type="Pfam" id="PF02784"/>
    </source>
</evidence>